<reference evidence="2 3" key="1">
    <citation type="journal article" date="2011" name="PLoS Genet.">
        <title>Genome sequencing and comparative transcriptomics of the model entomopathogenic fungi Metarhizium anisopliae and M. acridum.</title>
        <authorList>
            <person name="Gao Q."/>
            <person name="Jin K."/>
            <person name="Ying S.H."/>
            <person name="Zhang Y."/>
            <person name="Xiao G."/>
            <person name="Shang Y."/>
            <person name="Duan Z."/>
            <person name="Hu X."/>
            <person name="Xie X.Q."/>
            <person name="Zhou G."/>
            <person name="Peng G."/>
            <person name="Luo Z."/>
            <person name="Huang W."/>
            <person name="Wang B."/>
            <person name="Fang W."/>
            <person name="Wang S."/>
            <person name="Zhong Y."/>
            <person name="Ma L.J."/>
            <person name="St Leger R.J."/>
            <person name="Zhao G.P."/>
            <person name="Pei Y."/>
            <person name="Feng M.G."/>
            <person name="Xia Y."/>
            <person name="Wang C."/>
        </authorList>
    </citation>
    <scope>NUCLEOTIDE SEQUENCE [LARGE SCALE GENOMIC DNA]</scope>
    <source>
        <strain evidence="2 3">CQMa 102</strain>
    </source>
</reference>
<dbReference type="InParanoid" id="E9E0A4"/>
<evidence type="ECO:0000313" key="2">
    <source>
        <dbReference type="EMBL" id="EFY90705.1"/>
    </source>
</evidence>
<proteinExistence type="predicted"/>
<evidence type="ECO:0000256" key="1">
    <source>
        <dbReference type="SAM" id="MobiDB-lite"/>
    </source>
</evidence>
<keyword evidence="3" id="KW-1185">Reference proteome</keyword>
<feature type="compositionally biased region" description="Basic and acidic residues" evidence="1">
    <location>
        <begin position="116"/>
        <end position="130"/>
    </location>
</feature>
<feature type="region of interest" description="Disordered" evidence="1">
    <location>
        <begin position="33"/>
        <end position="138"/>
    </location>
</feature>
<dbReference type="Proteomes" id="UP000002499">
    <property type="component" value="Unassembled WGS sequence"/>
</dbReference>
<protein>
    <recommendedName>
        <fullName evidence="4">Chromo domain-containing protein</fullName>
    </recommendedName>
</protein>
<gene>
    <name evidence="2" type="ORF">MAC_03285</name>
</gene>
<sequence length="260" mass="29434">MVRMDRITLEKNYSWPPPTRRCSLLRSFASAKESFAPPAGSSPISARHYDSVPGIDPQSPREHLQSVLKNGLGGSDLDSGDMTSRTVSPETDLEVAPIRVADDKKTTGRIQRSNQKRKENTPRNTSSRERRIQKKRASVSRRQVFDYSRLEAIREGVDGRIQFKICWKPTWGTLEDLRGTRALKEAEELIVNEYDKVKWDEEMRPPSLFRSSQSAHVRSSLDKQSGYSDVSAYGCGLQSGQATRAWKGVNTCPRVKQMFN</sequence>
<evidence type="ECO:0008006" key="4">
    <source>
        <dbReference type="Google" id="ProtNLM"/>
    </source>
</evidence>
<organism evidence="3">
    <name type="scientific">Metarhizium acridum (strain CQMa 102)</name>
    <dbReference type="NCBI Taxonomy" id="655827"/>
    <lineage>
        <taxon>Eukaryota</taxon>
        <taxon>Fungi</taxon>
        <taxon>Dikarya</taxon>
        <taxon>Ascomycota</taxon>
        <taxon>Pezizomycotina</taxon>
        <taxon>Sordariomycetes</taxon>
        <taxon>Hypocreomycetidae</taxon>
        <taxon>Hypocreales</taxon>
        <taxon>Clavicipitaceae</taxon>
        <taxon>Metarhizium</taxon>
    </lineage>
</organism>
<name>E9E0A4_METAQ</name>
<dbReference type="EMBL" id="GL698488">
    <property type="protein sequence ID" value="EFY90705.1"/>
    <property type="molecule type" value="Genomic_DNA"/>
</dbReference>
<evidence type="ECO:0000313" key="3">
    <source>
        <dbReference type="Proteomes" id="UP000002499"/>
    </source>
</evidence>
<dbReference type="AlphaFoldDB" id="E9E0A4"/>
<dbReference type="eggNOG" id="ENOG502T9YU">
    <property type="taxonomic scope" value="Eukaryota"/>
</dbReference>
<dbReference type="OrthoDB" id="4868140at2759"/>
<accession>E9E0A4</accession>
<dbReference type="HOGENOM" id="CLU_103439_0_0_1"/>